<comment type="caution">
    <text evidence="6">The sequence shown here is derived from an EMBL/GenBank/DDBJ whole genome shotgun (WGS) entry which is preliminary data.</text>
</comment>
<dbReference type="Pfam" id="PF00126">
    <property type="entry name" value="HTH_1"/>
    <property type="match status" value="1"/>
</dbReference>
<dbReference type="SUPFAM" id="SSF46785">
    <property type="entry name" value="Winged helix' DNA-binding domain"/>
    <property type="match status" value="1"/>
</dbReference>
<feature type="domain" description="HTH lysR-type" evidence="5">
    <location>
        <begin position="21"/>
        <end position="78"/>
    </location>
</feature>
<keyword evidence="2" id="KW-0805">Transcription regulation</keyword>
<evidence type="ECO:0000313" key="7">
    <source>
        <dbReference type="Proteomes" id="UP000292445"/>
    </source>
</evidence>
<protein>
    <submittedName>
        <fullName evidence="6">LysR family transcriptional regulator</fullName>
    </submittedName>
</protein>
<dbReference type="AlphaFoldDB" id="A0A4Q7NK92"/>
<comment type="similarity">
    <text evidence="1">Belongs to the LysR transcriptional regulatory family.</text>
</comment>
<dbReference type="GO" id="GO:0006351">
    <property type="term" value="P:DNA-templated transcription"/>
    <property type="evidence" value="ECO:0007669"/>
    <property type="project" value="TreeGrafter"/>
</dbReference>
<dbReference type="SUPFAM" id="SSF53850">
    <property type="entry name" value="Periplasmic binding protein-like II"/>
    <property type="match status" value="1"/>
</dbReference>
<name>A0A4Q7NK92_9BURK</name>
<dbReference type="PANTHER" id="PTHR30537">
    <property type="entry name" value="HTH-TYPE TRANSCRIPTIONAL REGULATOR"/>
    <property type="match status" value="1"/>
</dbReference>
<evidence type="ECO:0000259" key="5">
    <source>
        <dbReference type="PROSITE" id="PS50931"/>
    </source>
</evidence>
<evidence type="ECO:0000313" key="6">
    <source>
        <dbReference type="EMBL" id="RZS85505.1"/>
    </source>
</evidence>
<dbReference type="InterPro" id="IPR058163">
    <property type="entry name" value="LysR-type_TF_proteobact-type"/>
</dbReference>
<reference evidence="6 7" key="1">
    <citation type="submission" date="2019-02" db="EMBL/GenBank/DDBJ databases">
        <title>Genomic Encyclopedia of Type Strains, Phase IV (KMG-IV): sequencing the most valuable type-strain genomes for metagenomic binning, comparative biology and taxonomic classification.</title>
        <authorList>
            <person name="Goeker M."/>
        </authorList>
    </citation>
    <scope>NUCLEOTIDE SEQUENCE [LARGE SCALE GENOMIC DNA]</scope>
    <source>
        <strain evidence="6 7">K24</strain>
    </source>
</reference>
<evidence type="ECO:0000256" key="4">
    <source>
        <dbReference type="ARBA" id="ARBA00023163"/>
    </source>
</evidence>
<sequence length="325" mass="36462">MTRIGCGGRSWQYPATMRKLPPMNAVRVFEVAARHVNFTKAAEELHVTHGAVSRQVALLEAWLGVPLFLRSASQLALTEAGRDYLEQVTMGLDLIAVASMQARQRSARAGLRINAPPTFMMRWLIPRLSRFQRRRPEIDVRLTTSIAPVNFQEHGYDLAIRSAHAPLPNCNSIPVVSEMVVPVCHVDLLEWPGLERPEDLARHTLLSYATESYSWSEWLHGVGCDHIRPASILSFEQMYFSLQATMEGLGVMLVPLFLVIDDIIAGRLAVPLDTPPVKRRTYYASHPHPPAESRAVRTFCEWLASEGADTEQSLAAWMRSRGWSA</sequence>
<dbReference type="NCBIfam" id="NF008352">
    <property type="entry name" value="PRK11139.1"/>
    <property type="match status" value="1"/>
</dbReference>
<keyword evidence="4" id="KW-0804">Transcription</keyword>
<dbReference type="InterPro" id="IPR000847">
    <property type="entry name" value="LysR_HTH_N"/>
</dbReference>
<evidence type="ECO:0000256" key="1">
    <source>
        <dbReference type="ARBA" id="ARBA00009437"/>
    </source>
</evidence>
<organism evidence="6 7">
    <name type="scientific">Pigmentiphaga kullae</name>
    <dbReference type="NCBI Taxonomy" id="151784"/>
    <lineage>
        <taxon>Bacteria</taxon>
        <taxon>Pseudomonadati</taxon>
        <taxon>Pseudomonadota</taxon>
        <taxon>Betaproteobacteria</taxon>
        <taxon>Burkholderiales</taxon>
        <taxon>Alcaligenaceae</taxon>
        <taxon>Pigmentiphaga</taxon>
    </lineage>
</organism>
<dbReference type="Gene3D" id="1.10.10.10">
    <property type="entry name" value="Winged helix-like DNA-binding domain superfamily/Winged helix DNA-binding domain"/>
    <property type="match status" value="1"/>
</dbReference>
<dbReference type="Proteomes" id="UP000292445">
    <property type="component" value="Unassembled WGS sequence"/>
</dbReference>
<dbReference type="OrthoDB" id="5526340at2"/>
<dbReference type="InterPro" id="IPR036388">
    <property type="entry name" value="WH-like_DNA-bd_sf"/>
</dbReference>
<keyword evidence="3" id="KW-0238">DNA-binding</keyword>
<dbReference type="PROSITE" id="PS50931">
    <property type="entry name" value="HTH_LYSR"/>
    <property type="match status" value="1"/>
</dbReference>
<dbReference type="GO" id="GO:0003700">
    <property type="term" value="F:DNA-binding transcription factor activity"/>
    <property type="evidence" value="ECO:0007669"/>
    <property type="project" value="InterPro"/>
</dbReference>
<accession>A0A4Q7NK92</accession>
<gene>
    <name evidence="6" type="ORF">EV675_1534</name>
</gene>
<keyword evidence="7" id="KW-1185">Reference proteome</keyword>
<dbReference type="Gene3D" id="3.40.190.10">
    <property type="entry name" value="Periplasmic binding protein-like II"/>
    <property type="match status" value="2"/>
</dbReference>
<dbReference type="InterPro" id="IPR005119">
    <property type="entry name" value="LysR_subst-bd"/>
</dbReference>
<dbReference type="InterPro" id="IPR036390">
    <property type="entry name" value="WH_DNA-bd_sf"/>
</dbReference>
<dbReference type="PRINTS" id="PR00039">
    <property type="entry name" value="HTHLYSR"/>
</dbReference>
<evidence type="ECO:0000256" key="2">
    <source>
        <dbReference type="ARBA" id="ARBA00023015"/>
    </source>
</evidence>
<proteinExistence type="inferred from homology"/>
<evidence type="ECO:0000256" key="3">
    <source>
        <dbReference type="ARBA" id="ARBA00023125"/>
    </source>
</evidence>
<dbReference type="Pfam" id="PF03466">
    <property type="entry name" value="LysR_substrate"/>
    <property type="match status" value="1"/>
</dbReference>
<dbReference type="CDD" id="cd08432">
    <property type="entry name" value="PBP2_GcdR_TrpI_HvrB_AmpR_like"/>
    <property type="match status" value="1"/>
</dbReference>
<dbReference type="GO" id="GO:0043565">
    <property type="term" value="F:sequence-specific DNA binding"/>
    <property type="evidence" value="ECO:0007669"/>
    <property type="project" value="TreeGrafter"/>
</dbReference>
<dbReference type="PANTHER" id="PTHR30537:SF74">
    <property type="entry name" value="HTH-TYPE TRANSCRIPTIONAL REGULATOR TRPI"/>
    <property type="match status" value="1"/>
</dbReference>
<dbReference type="EMBL" id="SGXC01000001">
    <property type="protein sequence ID" value="RZS85505.1"/>
    <property type="molecule type" value="Genomic_DNA"/>
</dbReference>